<organism evidence="1">
    <name type="scientific">Babesia bovis</name>
    <dbReference type="NCBI Taxonomy" id="5865"/>
    <lineage>
        <taxon>Eukaryota</taxon>
        <taxon>Sar</taxon>
        <taxon>Alveolata</taxon>
        <taxon>Apicomplexa</taxon>
        <taxon>Aconoidasida</taxon>
        <taxon>Piroplasmida</taxon>
        <taxon>Babesiidae</taxon>
        <taxon>Babesia</taxon>
    </lineage>
</organism>
<protein>
    <submittedName>
        <fullName evidence="1">Uncharacterized protein</fullName>
    </submittedName>
</protein>
<evidence type="ECO:0000313" key="1">
    <source>
        <dbReference type="EMBL" id="BAN64700.1"/>
    </source>
</evidence>
<accession>S6C898</accession>
<sequence length="86" mass="9296">MCALTYIGNSIGPFRTPYNFFIVLNGDGVIHCITCPFSTPVPALGAVINFSIARTSARVFLLGYFPSRCVCDLFGADCKVAILEVE</sequence>
<name>S6C898_BABBO</name>
<dbReference type="EMBL" id="AK440906">
    <property type="protein sequence ID" value="BAN64700.1"/>
    <property type="molecule type" value="mRNA"/>
</dbReference>
<proteinExistence type="evidence at transcript level"/>
<reference evidence="1" key="1">
    <citation type="journal article" date="2014" name="BMC Genomics">
        <title>The Babesia bovis gene and promoter model: an update from full-length EST analysis.</title>
        <authorList>
            <person name="Yamagishi J."/>
            <person name="Wakaguri H."/>
            <person name="Yokoyama N."/>
            <person name="Yamashita R."/>
            <person name="Suzuki Y."/>
            <person name="Xuan X."/>
            <person name="Igarashi I."/>
        </authorList>
    </citation>
    <scope>NUCLEOTIDE SEQUENCE</scope>
    <source>
        <strain evidence="1">Texas</strain>
    </source>
</reference>
<dbReference type="AlphaFoldDB" id="S6C898"/>